<feature type="domain" description="HTH tetR-type" evidence="6">
    <location>
        <begin position="28"/>
        <end position="88"/>
    </location>
</feature>
<dbReference type="KEGG" id="msg:MSMEI_2521"/>
<keyword evidence="3 5" id="KW-0238">DNA-binding</keyword>
<dbReference type="SUPFAM" id="SSF48498">
    <property type="entry name" value="Tetracyclin repressor-like, C-terminal domain"/>
    <property type="match status" value="1"/>
</dbReference>
<dbReference type="InterPro" id="IPR003012">
    <property type="entry name" value="Tet_transcr_reg_TetR"/>
</dbReference>
<dbReference type="PANTHER" id="PTHR30055:SF151">
    <property type="entry name" value="TRANSCRIPTIONAL REGULATORY PROTEIN"/>
    <property type="match status" value="1"/>
</dbReference>
<evidence type="ECO:0000313" key="8">
    <source>
        <dbReference type="Proteomes" id="UP000006158"/>
    </source>
</evidence>
<dbReference type="PANTHER" id="PTHR30055">
    <property type="entry name" value="HTH-TYPE TRANSCRIPTIONAL REGULATOR RUTR"/>
    <property type="match status" value="1"/>
</dbReference>
<keyword evidence="1" id="KW-0678">Repressor</keyword>
<dbReference type="PATRIC" id="fig|246196.56.peg.2583"/>
<dbReference type="InterPro" id="IPR001647">
    <property type="entry name" value="HTH_TetR"/>
</dbReference>
<evidence type="ECO:0000256" key="4">
    <source>
        <dbReference type="ARBA" id="ARBA00023163"/>
    </source>
</evidence>
<dbReference type="InterPro" id="IPR050109">
    <property type="entry name" value="HTH-type_TetR-like_transc_reg"/>
</dbReference>
<gene>
    <name evidence="7" type="ordered locus">MSMEI_2521</name>
</gene>
<dbReference type="GO" id="GO:0000976">
    <property type="term" value="F:transcription cis-regulatory region binding"/>
    <property type="evidence" value="ECO:0007669"/>
    <property type="project" value="TreeGrafter"/>
</dbReference>
<evidence type="ECO:0000256" key="5">
    <source>
        <dbReference type="PROSITE-ProRule" id="PRU00335"/>
    </source>
</evidence>
<evidence type="ECO:0000313" key="7">
    <source>
        <dbReference type="EMBL" id="AFP38989.1"/>
    </source>
</evidence>
<dbReference type="GO" id="GO:0046677">
    <property type="term" value="P:response to antibiotic"/>
    <property type="evidence" value="ECO:0007669"/>
    <property type="project" value="InterPro"/>
</dbReference>
<dbReference type="SUPFAM" id="SSF46689">
    <property type="entry name" value="Homeodomain-like"/>
    <property type="match status" value="1"/>
</dbReference>
<dbReference type="Gene3D" id="1.10.357.10">
    <property type="entry name" value="Tetracycline Repressor, domain 2"/>
    <property type="match status" value="1"/>
</dbReference>
<organism evidence="7 8">
    <name type="scientific">Mycolicibacterium smegmatis (strain ATCC 700084 / mc(2)155)</name>
    <name type="common">Mycobacterium smegmatis</name>
    <dbReference type="NCBI Taxonomy" id="246196"/>
    <lineage>
        <taxon>Bacteria</taxon>
        <taxon>Bacillati</taxon>
        <taxon>Actinomycetota</taxon>
        <taxon>Actinomycetes</taxon>
        <taxon>Mycobacteriales</taxon>
        <taxon>Mycobacteriaceae</taxon>
        <taxon>Mycolicibacterium</taxon>
    </lineage>
</organism>
<sequence length="224" mass="24399">MHVGVHRTLTPTLWRTAYAVNVMPRQRSLTRPQIAAAALEVVDTDGLGSLSMRTVARRLGMGTMSLYRYVADRDELEAMVVELVLESVDLRPPAGSARHRILVLAERVRDATARHPAVVPLLLAHRHRLPASLRWGEAVLGVLAEAGYAGKRRVYAFRALLACTFGALEIQHHSALSGPGTRALAELPADEFPRLSETAAAARGIGAGDEFRHGLEILLRGLQI</sequence>
<dbReference type="InterPro" id="IPR009057">
    <property type="entry name" value="Homeodomain-like_sf"/>
</dbReference>
<name>I7G8U0_MYCS2</name>
<dbReference type="InterPro" id="IPR036271">
    <property type="entry name" value="Tet_transcr_reg_TetR-rel_C_sf"/>
</dbReference>
<reference evidence="7 8" key="1">
    <citation type="journal article" date="2007" name="Genome Biol.">
        <title>Interrupted coding sequences in Mycobacterium smegmatis: authentic mutations or sequencing errors?</title>
        <authorList>
            <person name="Deshayes C."/>
            <person name="Perrodou E."/>
            <person name="Gallien S."/>
            <person name="Euphrasie D."/>
            <person name="Schaeffer C."/>
            <person name="Van-Dorsselaer A."/>
            <person name="Poch O."/>
            <person name="Lecompte O."/>
            <person name="Reyrat J.M."/>
        </authorList>
    </citation>
    <scope>NUCLEOTIDE SEQUENCE [LARGE SCALE GENOMIC DNA]</scope>
    <source>
        <strain evidence="8">ATCC 700084 / mc(2)155</strain>
    </source>
</reference>
<dbReference type="InterPro" id="IPR004111">
    <property type="entry name" value="Repressor_TetR_C"/>
</dbReference>
<protein>
    <submittedName>
        <fullName evidence="7">Transcriptional regulator, TetR family</fullName>
    </submittedName>
</protein>
<dbReference type="Pfam" id="PF02909">
    <property type="entry name" value="TetR_C_1"/>
    <property type="match status" value="1"/>
</dbReference>
<dbReference type="EMBL" id="CP001663">
    <property type="protein sequence ID" value="AFP38989.1"/>
    <property type="molecule type" value="Genomic_DNA"/>
</dbReference>
<dbReference type="GO" id="GO:0003700">
    <property type="term" value="F:DNA-binding transcription factor activity"/>
    <property type="evidence" value="ECO:0007669"/>
    <property type="project" value="TreeGrafter"/>
</dbReference>
<reference evidence="7 8" key="2">
    <citation type="journal article" date="2009" name="Genome Res.">
        <title>Ortho-proteogenomics: multiple proteomes investigation through orthology and a new MS-based protocol.</title>
        <authorList>
            <person name="Gallien S."/>
            <person name="Perrodou E."/>
            <person name="Carapito C."/>
            <person name="Deshayes C."/>
            <person name="Reyrat J.M."/>
            <person name="Van Dorsselaer A."/>
            <person name="Poch O."/>
            <person name="Schaeffer C."/>
            <person name="Lecompte O."/>
        </authorList>
    </citation>
    <scope>NUCLEOTIDE SEQUENCE [LARGE SCALE GENOMIC DNA]</scope>
    <source>
        <strain evidence="8">ATCC 700084 / mc(2)155</strain>
    </source>
</reference>
<dbReference type="PROSITE" id="PS50977">
    <property type="entry name" value="HTH_TETR_2"/>
    <property type="match status" value="1"/>
</dbReference>
<evidence type="ECO:0000259" key="6">
    <source>
        <dbReference type="PROSITE" id="PS50977"/>
    </source>
</evidence>
<evidence type="ECO:0000256" key="1">
    <source>
        <dbReference type="ARBA" id="ARBA00022491"/>
    </source>
</evidence>
<keyword evidence="2" id="KW-0805">Transcription regulation</keyword>
<dbReference type="GO" id="GO:0045892">
    <property type="term" value="P:negative regulation of DNA-templated transcription"/>
    <property type="evidence" value="ECO:0007669"/>
    <property type="project" value="InterPro"/>
</dbReference>
<proteinExistence type="predicted"/>
<dbReference type="Proteomes" id="UP000006158">
    <property type="component" value="Chromosome"/>
</dbReference>
<dbReference type="AlphaFoldDB" id="I7G8U0"/>
<dbReference type="PRINTS" id="PR00400">
    <property type="entry name" value="TETREPRESSOR"/>
</dbReference>
<keyword evidence="4" id="KW-0804">Transcription</keyword>
<feature type="DNA-binding region" description="H-T-H motif" evidence="5">
    <location>
        <begin position="51"/>
        <end position="70"/>
    </location>
</feature>
<evidence type="ECO:0000256" key="2">
    <source>
        <dbReference type="ARBA" id="ARBA00023015"/>
    </source>
</evidence>
<evidence type="ECO:0000256" key="3">
    <source>
        <dbReference type="ARBA" id="ARBA00023125"/>
    </source>
</evidence>
<accession>I7G8U0</accession>